<evidence type="ECO:0000313" key="2">
    <source>
        <dbReference type="Proteomes" id="UP000261111"/>
    </source>
</evidence>
<gene>
    <name evidence="1" type="ORF">DWX41_18345</name>
</gene>
<organism evidence="1 2">
    <name type="scientific">Hungatella hathewayi</name>
    <dbReference type="NCBI Taxonomy" id="154046"/>
    <lineage>
        <taxon>Bacteria</taxon>
        <taxon>Bacillati</taxon>
        <taxon>Bacillota</taxon>
        <taxon>Clostridia</taxon>
        <taxon>Lachnospirales</taxon>
        <taxon>Lachnospiraceae</taxon>
        <taxon>Hungatella</taxon>
    </lineage>
</organism>
<proteinExistence type="predicted"/>
<accession>A0A3E2WJI7</accession>
<dbReference type="Proteomes" id="UP000261111">
    <property type="component" value="Unassembled WGS sequence"/>
</dbReference>
<name>A0A3E2WJI7_9FIRM</name>
<sequence length="73" mass="8893">MQDIFRAEISCILYKWGLPMKKRLKDYFPQIRTREEVMNDIRISPVSAYQFDQWRRNFRKNSWISAPEPGVLK</sequence>
<reference evidence="1 2" key="1">
    <citation type="submission" date="2018-08" db="EMBL/GenBank/DDBJ databases">
        <title>A genome reference for cultivated species of the human gut microbiota.</title>
        <authorList>
            <person name="Zou Y."/>
            <person name="Xue W."/>
            <person name="Luo G."/>
        </authorList>
    </citation>
    <scope>NUCLEOTIDE SEQUENCE [LARGE SCALE GENOMIC DNA]</scope>
    <source>
        <strain evidence="1 2">AF19-21</strain>
    </source>
</reference>
<evidence type="ECO:0000313" key="1">
    <source>
        <dbReference type="EMBL" id="RGC27228.1"/>
    </source>
</evidence>
<comment type="caution">
    <text evidence="1">The sequence shown here is derived from an EMBL/GenBank/DDBJ whole genome shotgun (WGS) entry which is preliminary data.</text>
</comment>
<protein>
    <submittedName>
        <fullName evidence="1">Uncharacterized protein</fullName>
    </submittedName>
</protein>
<dbReference type="EMBL" id="QVIA01000025">
    <property type="protein sequence ID" value="RGC27228.1"/>
    <property type="molecule type" value="Genomic_DNA"/>
</dbReference>
<dbReference type="AlphaFoldDB" id="A0A3E2WJI7"/>